<evidence type="ECO:0000313" key="3">
    <source>
        <dbReference type="Ensembl" id="ENSLBEP00000000201.1"/>
    </source>
</evidence>
<dbReference type="FunCoup" id="A0A3Q3E2T6">
    <property type="interactions" value="150"/>
</dbReference>
<dbReference type="Gene3D" id="3.60.10.10">
    <property type="entry name" value="Endonuclease/exonuclease/phosphatase"/>
    <property type="match status" value="1"/>
</dbReference>
<dbReference type="Ensembl" id="ENSLBET00000000206.1">
    <property type="protein sequence ID" value="ENSLBEP00000000201.1"/>
    <property type="gene ID" value="ENSLBEG00000000168.1"/>
</dbReference>
<feature type="region of interest" description="Disordered" evidence="1">
    <location>
        <begin position="61"/>
        <end position="132"/>
    </location>
</feature>
<dbReference type="Pfam" id="PF03372">
    <property type="entry name" value="Exo_endo_phos"/>
    <property type="match status" value="1"/>
</dbReference>
<dbReference type="InterPro" id="IPR050410">
    <property type="entry name" value="CCR4/nocturin_mRNA_transcr"/>
</dbReference>
<evidence type="ECO:0000313" key="4">
    <source>
        <dbReference type="Proteomes" id="UP000261660"/>
    </source>
</evidence>
<sequence>MVGSVLFYVLYPLSRFLTGRQSEAPQKGHPAVVNGKAVWDGGAVKTRRFTQTQTSLLDQWLSSSSGTETEKKERMKEPVPEEKCDTRPHTDKEELIPVLQNDATSKNSDVQPAERRNGKVHDDQEEAPEKETRKIPHEFEEYYVTQHTQEGSVFRTEDITPQQDLCAQLECLKMEESAPETISSVLEKLEKPSLEDPATSAQTNIQEATCQTQEQTQLPTVTELKAPDKTPAEITEFWDDYLLPAADEMQEGGSSSKLVFASPLFNTQTHLQICNEHDTQTGWHFPAGLGLAEEVQCPLWQFPAVSYYPPLEPTAQFEVMWRVWEEVDESAPAEGTSLKPLPFTNASMEFTVMSYNILAQDLLEANEGLYTHCPLEVLDWSYRCSLLLEEILKWAPDILCLQEVQENHYQEQLFPVLSQMGYSCVYKRRTGNKTDGCATCYRSGRFSELSVTLLEFLRPDTELLDRHNVGIVLLLQPVVTKGPEIKAKGPPLCVANTHLIFNPRRGDVKLAQLAILLADIDSVVKSCKAKGEHCNLILCGDFNALPHTPLYQLVATGELYFQGLPAWMISGQEDLSYNIHCHRLQAPLWPSSVGITDSCQYSTVKEILENQHQKPGNRQFSHDFLLQLRFCPAACVRPLDLVLIPGVTDNTPDASRKKNLPYDKSFRHTIRHQFDLESVYKHILPGSGYPEITTLHSEGAATVDYIFYTQRRLLTPDQNVGGNSVNEGLQLIGSLSLLSEDVLLSMRGLPNHIFPSDHLSLLAKFQLELNAS</sequence>
<dbReference type="STRING" id="56723.ENSLBEP00000000201"/>
<organism evidence="3 4">
    <name type="scientific">Labrus bergylta</name>
    <name type="common">ballan wrasse</name>
    <dbReference type="NCBI Taxonomy" id="56723"/>
    <lineage>
        <taxon>Eukaryota</taxon>
        <taxon>Metazoa</taxon>
        <taxon>Chordata</taxon>
        <taxon>Craniata</taxon>
        <taxon>Vertebrata</taxon>
        <taxon>Euteleostomi</taxon>
        <taxon>Actinopterygii</taxon>
        <taxon>Neopterygii</taxon>
        <taxon>Teleostei</taxon>
        <taxon>Neoteleostei</taxon>
        <taxon>Acanthomorphata</taxon>
        <taxon>Eupercaria</taxon>
        <taxon>Labriformes</taxon>
        <taxon>Labridae</taxon>
        <taxon>Labrus</taxon>
    </lineage>
</organism>
<dbReference type="AlphaFoldDB" id="A0A3Q3E2T6"/>
<dbReference type="SUPFAM" id="SSF56219">
    <property type="entry name" value="DNase I-like"/>
    <property type="match status" value="1"/>
</dbReference>
<dbReference type="GeneTree" id="ENSGT00940000159057"/>
<dbReference type="InParanoid" id="A0A3Q3E2T6"/>
<feature type="compositionally biased region" description="Basic and acidic residues" evidence="1">
    <location>
        <begin position="68"/>
        <end position="95"/>
    </location>
</feature>
<dbReference type="PANTHER" id="PTHR12121:SF28">
    <property type="entry name" value="PROTEIN ANGEL HOMOLOG 1"/>
    <property type="match status" value="1"/>
</dbReference>
<dbReference type="InterPro" id="IPR036691">
    <property type="entry name" value="Endo/exonu/phosph_ase_sf"/>
</dbReference>
<dbReference type="PANTHER" id="PTHR12121">
    <property type="entry name" value="CARBON CATABOLITE REPRESSOR PROTEIN 4"/>
    <property type="match status" value="1"/>
</dbReference>
<accession>A0A3Q3E2T6</accession>
<feature type="compositionally biased region" description="Polar residues" evidence="1">
    <location>
        <begin position="101"/>
        <end position="110"/>
    </location>
</feature>
<name>A0A3Q3E2T6_9LABR</name>
<proteinExistence type="predicted"/>
<protein>
    <submittedName>
        <fullName evidence="3">Angel homolog 1 (Drosophila)</fullName>
    </submittedName>
</protein>
<feature type="domain" description="Endonuclease/exonuclease/phosphatase" evidence="2">
    <location>
        <begin position="353"/>
        <end position="758"/>
    </location>
</feature>
<evidence type="ECO:0000256" key="1">
    <source>
        <dbReference type="SAM" id="MobiDB-lite"/>
    </source>
</evidence>
<keyword evidence="4" id="KW-1185">Reference proteome</keyword>
<dbReference type="OrthoDB" id="10253982at2759"/>
<reference evidence="3" key="1">
    <citation type="submission" date="2025-08" db="UniProtKB">
        <authorList>
            <consortium name="Ensembl"/>
        </authorList>
    </citation>
    <scope>IDENTIFICATION</scope>
</reference>
<dbReference type="GO" id="GO:0000175">
    <property type="term" value="F:3'-5'-RNA exonuclease activity"/>
    <property type="evidence" value="ECO:0007669"/>
    <property type="project" value="TreeGrafter"/>
</dbReference>
<dbReference type="Proteomes" id="UP000261660">
    <property type="component" value="Unplaced"/>
</dbReference>
<evidence type="ECO:0000259" key="2">
    <source>
        <dbReference type="Pfam" id="PF03372"/>
    </source>
</evidence>
<reference evidence="3" key="2">
    <citation type="submission" date="2025-09" db="UniProtKB">
        <authorList>
            <consortium name="Ensembl"/>
        </authorList>
    </citation>
    <scope>IDENTIFICATION</scope>
</reference>
<feature type="compositionally biased region" description="Basic and acidic residues" evidence="1">
    <location>
        <begin position="112"/>
        <end position="132"/>
    </location>
</feature>
<dbReference type="InterPro" id="IPR005135">
    <property type="entry name" value="Endo/exonuclease/phosphatase"/>
</dbReference>